<reference evidence="2 3" key="1">
    <citation type="submission" date="2014-04" db="EMBL/GenBank/DDBJ databases">
        <title>Evolutionary Origins and Diversification of the Mycorrhizal Mutualists.</title>
        <authorList>
            <consortium name="DOE Joint Genome Institute"/>
            <consortium name="Mycorrhizal Genomics Consortium"/>
            <person name="Kohler A."/>
            <person name="Kuo A."/>
            <person name="Nagy L.G."/>
            <person name="Floudas D."/>
            <person name="Copeland A."/>
            <person name="Barry K.W."/>
            <person name="Cichocki N."/>
            <person name="Veneault-Fourrey C."/>
            <person name="LaButti K."/>
            <person name="Lindquist E.A."/>
            <person name="Lipzen A."/>
            <person name="Lundell T."/>
            <person name="Morin E."/>
            <person name="Murat C."/>
            <person name="Riley R."/>
            <person name="Ohm R."/>
            <person name="Sun H."/>
            <person name="Tunlid A."/>
            <person name="Henrissat B."/>
            <person name="Grigoriev I.V."/>
            <person name="Hibbett D.S."/>
            <person name="Martin F."/>
        </authorList>
    </citation>
    <scope>NUCLEOTIDE SEQUENCE [LARGE SCALE GENOMIC DNA]</scope>
    <source>
        <strain evidence="2 3">FD-317 M1</strain>
    </source>
</reference>
<feature type="chain" id="PRO_5002220248" evidence="1">
    <location>
        <begin position="24"/>
        <end position="167"/>
    </location>
</feature>
<evidence type="ECO:0000313" key="2">
    <source>
        <dbReference type="EMBL" id="KIK53598.1"/>
    </source>
</evidence>
<organism evidence="2 3">
    <name type="scientific">Collybiopsis luxurians FD-317 M1</name>
    <dbReference type="NCBI Taxonomy" id="944289"/>
    <lineage>
        <taxon>Eukaryota</taxon>
        <taxon>Fungi</taxon>
        <taxon>Dikarya</taxon>
        <taxon>Basidiomycota</taxon>
        <taxon>Agaricomycotina</taxon>
        <taxon>Agaricomycetes</taxon>
        <taxon>Agaricomycetidae</taxon>
        <taxon>Agaricales</taxon>
        <taxon>Marasmiineae</taxon>
        <taxon>Omphalotaceae</taxon>
        <taxon>Collybiopsis</taxon>
        <taxon>Collybiopsis luxurians</taxon>
    </lineage>
</organism>
<evidence type="ECO:0000313" key="3">
    <source>
        <dbReference type="Proteomes" id="UP000053593"/>
    </source>
</evidence>
<feature type="signal peptide" evidence="1">
    <location>
        <begin position="1"/>
        <end position="23"/>
    </location>
</feature>
<sequence length="167" mass="18419">MATHPHVMMFLAGSAVLARNAQSNSDQLLSLSFELWLQVLDNEVLNDNAIDFFYTNIDDILDSSTAYDTVSSVNAHVDDMSLDTAMEMSNTGMDSLWLFINPLMIETSSNLAQLANAYTELDLFQAPLEAAGDFYFSFVPYWIHLRVLLEAEIPVAAGVSSAPQATK</sequence>
<protein>
    <submittedName>
        <fullName evidence="2">Uncharacterized protein</fullName>
    </submittedName>
</protein>
<name>A0A0D0CF77_9AGAR</name>
<keyword evidence="1" id="KW-0732">Signal</keyword>
<keyword evidence="3" id="KW-1185">Reference proteome</keyword>
<proteinExistence type="predicted"/>
<gene>
    <name evidence="2" type="ORF">GYMLUDRAFT_250299</name>
</gene>
<dbReference type="AlphaFoldDB" id="A0A0D0CF77"/>
<dbReference type="HOGENOM" id="CLU_1594729_0_0_1"/>
<dbReference type="Proteomes" id="UP000053593">
    <property type="component" value="Unassembled WGS sequence"/>
</dbReference>
<accession>A0A0D0CF77</accession>
<evidence type="ECO:0000256" key="1">
    <source>
        <dbReference type="SAM" id="SignalP"/>
    </source>
</evidence>
<dbReference type="EMBL" id="KN834827">
    <property type="protein sequence ID" value="KIK53598.1"/>
    <property type="molecule type" value="Genomic_DNA"/>
</dbReference>